<evidence type="ECO:0000313" key="5">
    <source>
        <dbReference type="Proteomes" id="UP001477443"/>
    </source>
</evidence>
<proteinExistence type="inferred from homology"/>
<dbReference type="Pfam" id="PF25888">
    <property type="entry name" value="WHD_DnaB"/>
    <property type="match status" value="1"/>
</dbReference>
<keyword evidence="5" id="KW-1185">Reference proteome</keyword>
<sequence>MIKSLNYPFFQVQFSSSINGEDLKNLRKFYAPILGSDAILLYEYLRDLAIEPQNPTNFNDFHSLTYLINMDIDKLNEARIKLESVSLISTMIDEFNKKTLFIIEKPLDKAGLKKNIFLGNILTNAIGKHNYENLVGKDNNLYLAKLPYYSDVSAKLDDVFINESLISNFHNSHQADSQESTQELMIEMQEKIKFDEYDFINPYEGILTLESRVFYSQITRKVPSLAITELIKEIKSRGLNDSCINLVFYYAFEVNGTINFNYVKKILLDFISKGEFIFENIEKQLDNLIKFKNKTYVSKKDLYKSTYIEHLKKLNHNNS</sequence>
<evidence type="ECO:0000256" key="1">
    <source>
        <dbReference type="ARBA" id="ARBA00093462"/>
    </source>
</evidence>
<dbReference type="EMBL" id="CP148067">
    <property type="protein sequence ID" value="WXL28955.1"/>
    <property type="molecule type" value="Genomic_DNA"/>
</dbReference>
<accession>A0ABZ2RTH8</accession>
<evidence type="ECO:0000313" key="4">
    <source>
        <dbReference type="EMBL" id="WXL28955.1"/>
    </source>
</evidence>
<dbReference type="InterPro" id="IPR006343">
    <property type="entry name" value="DnaB/C_C"/>
</dbReference>
<organism evidence="4 5">
    <name type="scientific">Mycoplasmopsis felifaucium</name>
    <dbReference type="NCBI Taxonomy" id="35768"/>
    <lineage>
        <taxon>Bacteria</taxon>
        <taxon>Bacillati</taxon>
        <taxon>Mycoplasmatota</taxon>
        <taxon>Mycoplasmoidales</taxon>
        <taxon>Metamycoplasmataceae</taxon>
        <taxon>Mycoplasmopsis</taxon>
    </lineage>
</organism>
<name>A0ABZ2RTH8_9BACT</name>
<dbReference type="Pfam" id="PF07261">
    <property type="entry name" value="DnaB_2"/>
    <property type="match status" value="1"/>
</dbReference>
<evidence type="ECO:0000259" key="2">
    <source>
        <dbReference type="Pfam" id="PF07261"/>
    </source>
</evidence>
<dbReference type="RefSeq" id="WP_338822522.1">
    <property type="nucleotide sequence ID" value="NZ_CP148067.1"/>
</dbReference>
<feature type="domain" description="Replicative helicase loading/DNA remodeling protein DnaB N-terminal winged helix" evidence="3">
    <location>
        <begin position="21"/>
        <end position="208"/>
    </location>
</feature>
<evidence type="ECO:0000259" key="3">
    <source>
        <dbReference type="Pfam" id="PF25888"/>
    </source>
</evidence>
<reference evidence="4" key="1">
    <citation type="submission" date="2024-03" db="EMBL/GenBank/DDBJ databases">
        <title>Complete genome sequence of Mycoplasma felifaucium Z921 isolated from the trachea of a cheetah.</title>
        <authorList>
            <person name="Spergser J."/>
        </authorList>
    </citation>
    <scope>NUCLEOTIDE SEQUENCE [LARGE SCALE GENOMIC DNA]</scope>
    <source>
        <strain evidence="4">Z921</strain>
    </source>
</reference>
<gene>
    <name evidence="4" type="ORF">WG617_02965</name>
</gene>
<comment type="similarity">
    <text evidence="1">Belongs to the DnaB/DnaD family.</text>
</comment>
<dbReference type="InterPro" id="IPR058660">
    <property type="entry name" value="WHD_DnaB"/>
</dbReference>
<feature type="domain" description="DnaB/C C-terminal" evidence="2">
    <location>
        <begin position="217"/>
        <end position="274"/>
    </location>
</feature>
<dbReference type="Proteomes" id="UP001477443">
    <property type="component" value="Chromosome"/>
</dbReference>
<protein>
    <submittedName>
        <fullName evidence="4">DnaD domain protein</fullName>
    </submittedName>
</protein>